<evidence type="ECO:0000313" key="2">
    <source>
        <dbReference type="Proteomes" id="UP001304671"/>
    </source>
</evidence>
<comment type="caution">
    <text evidence="1">The sequence shown here is derived from an EMBL/GenBank/DDBJ whole genome shotgun (WGS) entry which is preliminary data.</text>
</comment>
<proteinExistence type="predicted"/>
<sequence length="202" mass="23589">MKKQHRLQIVADLYKKGYSVRKIAELAQQRMASEKAISAQTIRADIALLVEEWRRQRMGNIDAAIQLELERIDMAITELWEAWEKSKTDYQQHSAKQKGKISVSKKEKEQVSLFDDETFISLTDTEQATKDVKEYGNPRYISEIRYQLMERRKLLGLYATERNLNTAKNSEPPTPIGRMVNLDDFTEVEKKQLLLIARKIEN</sequence>
<accession>A0ABU5QU35</accession>
<dbReference type="EMBL" id="JAYFUL010000061">
    <property type="protein sequence ID" value="MEA5260625.1"/>
    <property type="molecule type" value="Genomic_DNA"/>
</dbReference>
<name>A0ABU5QU35_9BACT</name>
<evidence type="ECO:0000313" key="1">
    <source>
        <dbReference type="EMBL" id="MEA5260625.1"/>
    </source>
</evidence>
<dbReference type="Proteomes" id="UP001304671">
    <property type="component" value="Unassembled WGS sequence"/>
</dbReference>
<reference evidence="1 2" key="1">
    <citation type="submission" date="2023-12" db="EMBL/GenBank/DDBJ databases">
        <title>Novel species of the genus Arcicella isolated from rivers.</title>
        <authorList>
            <person name="Lu H."/>
        </authorList>
    </citation>
    <scope>NUCLEOTIDE SEQUENCE [LARGE SCALE GENOMIC DNA]</scope>
    <source>
        <strain evidence="1 2">LMG 21963</strain>
    </source>
</reference>
<dbReference type="RefSeq" id="WP_323253313.1">
    <property type="nucleotide sequence ID" value="NZ_JAYFUL010000061.1"/>
</dbReference>
<protein>
    <submittedName>
        <fullName evidence="1">Uncharacterized protein</fullName>
    </submittedName>
</protein>
<keyword evidence="2" id="KW-1185">Reference proteome</keyword>
<gene>
    <name evidence="1" type="ORF">VB264_22700</name>
</gene>
<organism evidence="1 2">
    <name type="scientific">Arcicella aquatica</name>
    <dbReference type="NCBI Taxonomy" id="217141"/>
    <lineage>
        <taxon>Bacteria</taxon>
        <taxon>Pseudomonadati</taxon>
        <taxon>Bacteroidota</taxon>
        <taxon>Cytophagia</taxon>
        <taxon>Cytophagales</taxon>
        <taxon>Flectobacillaceae</taxon>
        <taxon>Arcicella</taxon>
    </lineage>
</organism>